<dbReference type="EMBL" id="JAUUTY010000561">
    <property type="protein sequence ID" value="KAK1600814.1"/>
    <property type="molecule type" value="Genomic_DNA"/>
</dbReference>
<name>A0AAD8VBZ9_LOLMU</name>
<dbReference type="AlphaFoldDB" id="A0AAD8VBZ9"/>
<dbReference type="Pfam" id="PF00646">
    <property type="entry name" value="F-box"/>
    <property type="match status" value="1"/>
</dbReference>
<dbReference type="Proteomes" id="UP001231189">
    <property type="component" value="Unassembled WGS sequence"/>
</dbReference>
<feature type="domain" description="F-box" evidence="2">
    <location>
        <begin position="21"/>
        <end position="61"/>
    </location>
</feature>
<feature type="region of interest" description="Disordered" evidence="1">
    <location>
        <begin position="60"/>
        <end position="80"/>
    </location>
</feature>
<protein>
    <recommendedName>
        <fullName evidence="2">F-box domain-containing protein</fullName>
    </recommendedName>
</protein>
<dbReference type="SUPFAM" id="SSF81383">
    <property type="entry name" value="F-box domain"/>
    <property type="match status" value="1"/>
</dbReference>
<sequence length="195" mass="21992">MAPGSKKKKKKGVKGSPMDKLTDDILTDIISRVPYKSTCYCKCVSTRWRGLFWHPDHRARRQRRLGRGQRPRARRKKRKDNKGLDAVFFLPNTVYPHKQEYIQHQAGQDVSDTRDITWVVPALNHDTPSTGGRRQAEMIGAARTNHKMATKDSTVVAFFIFLLAATVGQVDVEDVEGAALEPPVLIIEGLGRRST</sequence>
<dbReference type="InterPro" id="IPR036047">
    <property type="entry name" value="F-box-like_dom_sf"/>
</dbReference>
<dbReference type="InterPro" id="IPR001810">
    <property type="entry name" value="F-box_dom"/>
</dbReference>
<reference evidence="3" key="1">
    <citation type="submission" date="2023-07" db="EMBL/GenBank/DDBJ databases">
        <title>A chromosome-level genome assembly of Lolium multiflorum.</title>
        <authorList>
            <person name="Chen Y."/>
            <person name="Copetti D."/>
            <person name="Kolliker R."/>
            <person name="Studer B."/>
        </authorList>
    </citation>
    <scope>NUCLEOTIDE SEQUENCE</scope>
    <source>
        <strain evidence="3">02402/16</strain>
        <tissue evidence="3">Leaf</tissue>
    </source>
</reference>
<dbReference type="SMART" id="SM00256">
    <property type="entry name" value="FBOX"/>
    <property type="match status" value="1"/>
</dbReference>
<evidence type="ECO:0000313" key="4">
    <source>
        <dbReference type="Proteomes" id="UP001231189"/>
    </source>
</evidence>
<evidence type="ECO:0000259" key="2">
    <source>
        <dbReference type="SMART" id="SM00256"/>
    </source>
</evidence>
<dbReference type="Gene3D" id="1.20.1280.50">
    <property type="match status" value="1"/>
</dbReference>
<evidence type="ECO:0000256" key="1">
    <source>
        <dbReference type="SAM" id="MobiDB-lite"/>
    </source>
</evidence>
<gene>
    <name evidence="3" type="ORF">QYE76_000039</name>
</gene>
<evidence type="ECO:0000313" key="3">
    <source>
        <dbReference type="EMBL" id="KAK1600814.1"/>
    </source>
</evidence>
<accession>A0AAD8VBZ9</accession>
<keyword evidence="4" id="KW-1185">Reference proteome</keyword>
<proteinExistence type="predicted"/>
<organism evidence="3 4">
    <name type="scientific">Lolium multiflorum</name>
    <name type="common">Italian ryegrass</name>
    <name type="synonym">Lolium perenne subsp. multiflorum</name>
    <dbReference type="NCBI Taxonomy" id="4521"/>
    <lineage>
        <taxon>Eukaryota</taxon>
        <taxon>Viridiplantae</taxon>
        <taxon>Streptophyta</taxon>
        <taxon>Embryophyta</taxon>
        <taxon>Tracheophyta</taxon>
        <taxon>Spermatophyta</taxon>
        <taxon>Magnoliopsida</taxon>
        <taxon>Liliopsida</taxon>
        <taxon>Poales</taxon>
        <taxon>Poaceae</taxon>
        <taxon>BOP clade</taxon>
        <taxon>Pooideae</taxon>
        <taxon>Poodae</taxon>
        <taxon>Poeae</taxon>
        <taxon>Poeae Chloroplast Group 2 (Poeae type)</taxon>
        <taxon>Loliodinae</taxon>
        <taxon>Loliinae</taxon>
        <taxon>Lolium</taxon>
    </lineage>
</organism>
<comment type="caution">
    <text evidence="3">The sequence shown here is derived from an EMBL/GenBank/DDBJ whole genome shotgun (WGS) entry which is preliminary data.</text>
</comment>